<dbReference type="EC" id="7.2.2.-" evidence="13"/>
<dbReference type="SFLD" id="SFLDG00002">
    <property type="entry name" value="C1.7:_P-type_atpase_like"/>
    <property type="match status" value="1"/>
</dbReference>
<comment type="subcellular location">
    <subcellularLocation>
        <location evidence="1 13">Membrane</location>
        <topology evidence="1 13">Multi-pass membrane protein</topology>
    </subcellularLocation>
</comment>
<evidence type="ECO:0000256" key="11">
    <source>
        <dbReference type="ARBA" id="ARBA00023136"/>
    </source>
</evidence>
<dbReference type="GO" id="GO:0016020">
    <property type="term" value="C:membrane"/>
    <property type="evidence" value="ECO:0007669"/>
    <property type="project" value="UniProtKB-SubCell"/>
</dbReference>
<dbReference type="EMBL" id="JADXDR010000036">
    <property type="protein sequence ID" value="KAI7843811.1"/>
    <property type="molecule type" value="Genomic_DNA"/>
</dbReference>
<feature type="domain" description="P5B-type ATPase N-terminal" evidence="16">
    <location>
        <begin position="40"/>
        <end position="95"/>
    </location>
</feature>
<dbReference type="Gene3D" id="1.20.1110.10">
    <property type="entry name" value="Calcium-transporting ATPase, transmembrane domain"/>
    <property type="match status" value="2"/>
</dbReference>
<feature type="domain" description="P-type ATPase A" evidence="15">
    <location>
        <begin position="305"/>
        <end position="422"/>
    </location>
</feature>
<protein>
    <recommendedName>
        <fullName evidence="13">Cation-transporting ATPase</fullName>
        <ecNumber evidence="13">7.2.2.-</ecNumber>
    </recommendedName>
</protein>
<dbReference type="InterPro" id="IPR023299">
    <property type="entry name" value="ATPase_P-typ_cyto_dom_N"/>
</dbReference>
<evidence type="ECO:0000256" key="9">
    <source>
        <dbReference type="ARBA" id="ARBA00022967"/>
    </source>
</evidence>
<dbReference type="SUPFAM" id="SSF81660">
    <property type="entry name" value="Metal cation-transporting ATPase, ATP-binding domain N"/>
    <property type="match status" value="1"/>
</dbReference>
<keyword evidence="10 13" id="KW-1133">Transmembrane helix</keyword>
<dbReference type="Gene3D" id="2.70.150.10">
    <property type="entry name" value="Calcium-transporting ATPase, cytoplasmic transduction domain A"/>
    <property type="match status" value="1"/>
</dbReference>
<dbReference type="GO" id="GO:0046872">
    <property type="term" value="F:metal ion binding"/>
    <property type="evidence" value="ECO:0007669"/>
    <property type="project" value="UniProtKB-UniRule"/>
</dbReference>
<dbReference type="SUPFAM" id="SSF81665">
    <property type="entry name" value="Calcium ATPase, transmembrane domain M"/>
    <property type="match status" value="1"/>
</dbReference>
<dbReference type="Gene3D" id="3.40.50.1000">
    <property type="entry name" value="HAD superfamily/HAD-like"/>
    <property type="match status" value="1"/>
</dbReference>
<evidence type="ECO:0000256" key="2">
    <source>
        <dbReference type="ARBA" id="ARBA00006000"/>
    </source>
</evidence>
<evidence type="ECO:0000256" key="8">
    <source>
        <dbReference type="ARBA" id="ARBA00022842"/>
    </source>
</evidence>
<keyword evidence="9 13" id="KW-1278">Translocase</keyword>
<feature type="transmembrane region" description="Helical" evidence="13">
    <location>
        <begin position="1135"/>
        <end position="1154"/>
    </location>
</feature>
<feature type="transmembrane region" description="Helical" evidence="13">
    <location>
        <begin position="978"/>
        <end position="1001"/>
    </location>
</feature>
<comment type="catalytic activity">
    <reaction evidence="12 13">
        <text>ATP + H2O = ADP + phosphate + H(+)</text>
        <dbReference type="Rhea" id="RHEA:13065"/>
        <dbReference type="ChEBI" id="CHEBI:15377"/>
        <dbReference type="ChEBI" id="CHEBI:15378"/>
        <dbReference type="ChEBI" id="CHEBI:30616"/>
        <dbReference type="ChEBI" id="CHEBI:43474"/>
        <dbReference type="ChEBI" id="CHEBI:456216"/>
    </reaction>
</comment>
<accession>A0AAD5DX00</accession>
<dbReference type="SUPFAM" id="SSF81653">
    <property type="entry name" value="Calcium ATPase, transduction domain A"/>
    <property type="match status" value="1"/>
</dbReference>
<dbReference type="SUPFAM" id="SSF56784">
    <property type="entry name" value="HAD-like"/>
    <property type="match status" value="1"/>
</dbReference>
<feature type="transmembrane region" description="Helical" evidence="13">
    <location>
        <begin position="52"/>
        <end position="73"/>
    </location>
</feature>
<evidence type="ECO:0000313" key="17">
    <source>
        <dbReference type="EMBL" id="KAI7843811.1"/>
    </source>
</evidence>
<dbReference type="InterPro" id="IPR059000">
    <property type="entry name" value="ATPase_P-type_domA"/>
</dbReference>
<feature type="transmembrane region" description="Helical" evidence="13">
    <location>
        <begin position="1174"/>
        <end position="1200"/>
    </location>
</feature>
<comment type="similarity">
    <text evidence="2 13">Belongs to the cation transport ATPase (P-type) (TC 3.A.3) family. Type V subfamily.</text>
</comment>
<feature type="transmembrane region" description="Helical" evidence="13">
    <location>
        <begin position="273"/>
        <end position="292"/>
    </location>
</feature>
<feature type="transmembrane region" description="Helical" evidence="13">
    <location>
        <begin position="1105"/>
        <end position="1123"/>
    </location>
</feature>
<dbReference type="Gene3D" id="3.40.1110.10">
    <property type="entry name" value="Calcium-transporting ATPase, cytoplasmic domain N"/>
    <property type="match status" value="1"/>
</dbReference>
<evidence type="ECO:0000256" key="5">
    <source>
        <dbReference type="ARBA" id="ARBA00022723"/>
    </source>
</evidence>
<keyword evidence="11 13" id="KW-0472">Membrane</keyword>
<dbReference type="InterPro" id="IPR044492">
    <property type="entry name" value="P_typ_ATPase_HD_dom"/>
</dbReference>
<dbReference type="InterPro" id="IPR036412">
    <property type="entry name" value="HAD-like_sf"/>
</dbReference>
<feature type="transmembrane region" description="Helical" evidence="13">
    <location>
        <begin position="436"/>
        <end position="463"/>
    </location>
</feature>
<dbReference type="AlphaFoldDB" id="A0AAD5DX00"/>
<keyword evidence="6 13" id="KW-0547">Nucleotide-binding</keyword>
<feature type="transmembrane region" description="Helical" evidence="13">
    <location>
        <begin position="475"/>
        <end position="497"/>
    </location>
</feature>
<dbReference type="GO" id="GO:0005524">
    <property type="term" value="F:ATP binding"/>
    <property type="evidence" value="ECO:0007669"/>
    <property type="project" value="UniProtKB-UniRule"/>
</dbReference>
<dbReference type="PRINTS" id="PR00119">
    <property type="entry name" value="CATATPASE"/>
</dbReference>
<evidence type="ECO:0000256" key="3">
    <source>
        <dbReference type="ARBA" id="ARBA00022553"/>
    </source>
</evidence>
<dbReference type="Pfam" id="PF13246">
    <property type="entry name" value="Cation_ATPase"/>
    <property type="match status" value="1"/>
</dbReference>
<dbReference type="InterPro" id="IPR008250">
    <property type="entry name" value="ATPase_P-typ_transduc_dom_A_sf"/>
</dbReference>
<proteinExistence type="inferred from homology"/>
<reference evidence="17" key="1">
    <citation type="submission" date="2020-11" db="EMBL/GenBank/DDBJ databases">
        <title>Chlorella ohadii genome sequencing and assembly.</title>
        <authorList>
            <person name="Murik O."/>
            <person name="Treves H."/>
            <person name="Kedem I."/>
            <person name="Shotland Y."/>
            <person name="Kaplan A."/>
        </authorList>
    </citation>
    <scope>NUCLEOTIDE SEQUENCE</scope>
    <source>
        <strain evidence="17">1</strain>
    </source>
</reference>
<keyword evidence="7 13" id="KW-0067">ATP-binding</keyword>
<dbReference type="GO" id="GO:0019829">
    <property type="term" value="F:ATPase-coupled monoatomic cation transmembrane transporter activity"/>
    <property type="evidence" value="ECO:0007669"/>
    <property type="project" value="UniProtKB-UniRule"/>
</dbReference>
<dbReference type="Pfam" id="PF12409">
    <property type="entry name" value="P5-ATPase"/>
    <property type="match status" value="1"/>
</dbReference>
<dbReference type="InterPro" id="IPR006544">
    <property type="entry name" value="P-type_TPase_V"/>
</dbReference>
<evidence type="ECO:0000256" key="1">
    <source>
        <dbReference type="ARBA" id="ARBA00004141"/>
    </source>
</evidence>
<evidence type="ECO:0000256" key="14">
    <source>
        <dbReference type="SAM" id="MobiDB-lite"/>
    </source>
</evidence>
<dbReference type="PANTHER" id="PTHR45630:SF8">
    <property type="entry name" value="CATION-TRANSPORTING ATPASE"/>
    <property type="match status" value="1"/>
</dbReference>
<organism evidence="17 18">
    <name type="scientific">Chlorella ohadii</name>
    <dbReference type="NCBI Taxonomy" id="2649997"/>
    <lineage>
        <taxon>Eukaryota</taxon>
        <taxon>Viridiplantae</taxon>
        <taxon>Chlorophyta</taxon>
        <taxon>core chlorophytes</taxon>
        <taxon>Trebouxiophyceae</taxon>
        <taxon>Chlorellales</taxon>
        <taxon>Chlorellaceae</taxon>
        <taxon>Chlorella clade</taxon>
        <taxon>Chlorella</taxon>
    </lineage>
</organism>
<gene>
    <name evidence="17" type="ORF">COHA_002709</name>
</gene>
<dbReference type="PANTHER" id="PTHR45630">
    <property type="entry name" value="CATION-TRANSPORTING ATPASE-RELATED"/>
    <property type="match status" value="1"/>
</dbReference>
<evidence type="ECO:0000256" key="10">
    <source>
        <dbReference type="ARBA" id="ARBA00022989"/>
    </source>
</evidence>
<keyword evidence="8 13" id="KW-0460">Magnesium</keyword>
<dbReference type="InterPro" id="IPR023214">
    <property type="entry name" value="HAD_sf"/>
</dbReference>
<evidence type="ECO:0000256" key="13">
    <source>
        <dbReference type="RuleBase" id="RU362082"/>
    </source>
</evidence>
<dbReference type="SFLD" id="SFLDS00003">
    <property type="entry name" value="Haloacid_Dehalogenase"/>
    <property type="match status" value="1"/>
</dbReference>
<dbReference type="InterPro" id="IPR018303">
    <property type="entry name" value="ATPase_P-typ_P_site"/>
</dbReference>
<dbReference type="PROSITE" id="PS00154">
    <property type="entry name" value="ATPASE_E1_E2"/>
    <property type="match status" value="1"/>
</dbReference>
<dbReference type="PROSITE" id="PS01229">
    <property type="entry name" value="COF_2"/>
    <property type="match status" value="1"/>
</dbReference>
<evidence type="ECO:0000259" key="15">
    <source>
        <dbReference type="Pfam" id="PF00122"/>
    </source>
</evidence>
<dbReference type="Pfam" id="PF00122">
    <property type="entry name" value="E1-E2_ATPase"/>
    <property type="match status" value="1"/>
</dbReference>
<dbReference type="NCBIfam" id="TIGR01657">
    <property type="entry name" value="P-ATPase-V"/>
    <property type="match status" value="1"/>
</dbReference>
<dbReference type="GO" id="GO:0016887">
    <property type="term" value="F:ATP hydrolysis activity"/>
    <property type="evidence" value="ECO:0007669"/>
    <property type="project" value="InterPro"/>
</dbReference>
<feature type="transmembrane region" description="Helical" evidence="13">
    <location>
        <begin position="1047"/>
        <end position="1069"/>
    </location>
</feature>
<feature type="transmembrane region" description="Helical" evidence="13">
    <location>
        <begin position="1007"/>
        <end position="1026"/>
    </location>
</feature>
<dbReference type="InterPro" id="IPR047819">
    <property type="entry name" value="P5A-ATPase_N"/>
</dbReference>
<keyword evidence="5 13" id="KW-0479">Metal-binding</keyword>
<dbReference type="InterPro" id="IPR023298">
    <property type="entry name" value="ATPase_P-typ_TM_dom_sf"/>
</dbReference>
<keyword evidence="4 13" id="KW-0812">Transmembrane</keyword>
<keyword evidence="18" id="KW-1185">Reference proteome</keyword>
<evidence type="ECO:0000256" key="7">
    <source>
        <dbReference type="ARBA" id="ARBA00022840"/>
    </source>
</evidence>
<keyword evidence="3" id="KW-0597">Phosphoprotein</keyword>
<dbReference type="NCBIfam" id="TIGR01494">
    <property type="entry name" value="ATPase_P-type"/>
    <property type="match status" value="1"/>
</dbReference>
<feature type="transmembrane region" description="Helical" evidence="13">
    <location>
        <begin position="247"/>
        <end position="267"/>
    </location>
</feature>
<sequence>MPAGFQPLELERESSSLLPKSAAPRSCEPEGLQHDKDIAGFQGYRGSLPRQLLFALLCVVTCGALFVASRWFLRLRVALTLAPCPLAQADWVVVTAGHALSLLACHLPAPQLADKQQDLVRVQRSASFNSINIQASASVHSHVLCEDDSPLAAALPDTAPLKGGDGYDRLLEYRCGRYLFHHGQGTFLPVPPLPADFPTGLAAVAGSRNIKGQLMDEFDRGERRVLYGANELVIPVKSPLALMGEEMIHPFFIFQYASVTIWCLQAYYSYSLIIMGMTLFSIITNVASAYRYRRRLAALAHYTCEVQVLQNGRITTVNSTELLPGDVVVLHPGVLPCDITLVRGEAIVDENMLTGEAVPVRKVSYSPAVDGLAYDPDVHKGCTLYGGTCVAQVRPGGSERQALGVVCRTAFWTAKGQLMKSILFPRQHRQTFVGDALRFIAVMLLLGFAFYIWDVVALASYGAKAGFIILKYMDLITIAVPPALPACLTVATAIAVARLQTHDIFVSNPSAVALAGHLNVLCFDKTGTLTEPGLDLQGVVPVLPGGGGFGAMCGGAELPVAYQELLATCHGLAQLGRELVGDPLDQRLFEATGWRMLDDGGGQAVEVVTVSEDGEFAGGVSPGASPRGGPGTPGVLATAHVRTRVQPPPGASTMGLSGTYTIVRRFEFSAEKQRNVVVVRKPDGSLHVMAKGSPEMMRKLAAAGSVPADFDAELGQYTREGLRVLGLATRLLAGLSEGEVQGMSQDELEAGLLFCGLAVMVNPLRGDTTAIIAQLQDADIRTVMVTGDHARTAVSVAHKCGMLCQNQPVAFADTAVAEGRVEDSDLALTAASPDGSELALSSEDQLLGGVAAGSLAAAVTGRGFEKLQQLGDSKLEPFLSRAGVWARMSPDDKRTLMELLGDGSLGEDGAEVAGQGHHVGFCGDGANDVGALKAAHVGVSLCEAEASVAAPLTSKRQTIACMVTVIAEGRCSLITSYIIFKFIIVYAFIQTFGVAIMYSYGGSVGNWQYLLQDLLYTTVLASVMGFTHPAKRLSKTRPPARLMSLGIWLPVMLQFTTCALFQLAALLVLTRQPWYKRFDPHPEGTNCFDRTQANSAVCSQSYENTTIFLVSLGQFLIAAFVFNKGPPFRRPIYTNLWLLLAMSFQTALLGFLILAPSTPVTHDFAGLVSLPMEFRSKLCLLLFINLGVSWLADGFGGWLFERLKGRRLCGATVA</sequence>
<comment type="caution">
    <text evidence="17">The sequence shown here is derived from an EMBL/GenBank/DDBJ whole genome shotgun (WGS) entry which is preliminary data.</text>
</comment>
<name>A0AAD5DX00_9CHLO</name>
<evidence type="ECO:0000313" key="18">
    <source>
        <dbReference type="Proteomes" id="UP001205105"/>
    </source>
</evidence>
<dbReference type="GO" id="GO:0140358">
    <property type="term" value="F:P-type transmembrane transporter activity"/>
    <property type="evidence" value="ECO:0007669"/>
    <property type="project" value="InterPro"/>
</dbReference>
<dbReference type="Proteomes" id="UP001205105">
    <property type="component" value="Unassembled WGS sequence"/>
</dbReference>
<evidence type="ECO:0000256" key="6">
    <source>
        <dbReference type="ARBA" id="ARBA00022741"/>
    </source>
</evidence>
<evidence type="ECO:0000256" key="4">
    <source>
        <dbReference type="ARBA" id="ARBA00022692"/>
    </source>
</evidence>
<evidence type="ECO:0000259" key="16">
    <source>
        <dbReference type="Pfam" id="PF12409"/>
    </source>
</evidence>
<dbReference type="InterPro" id="IPR001757">
    <property type="entry name" value="P_typ_ATPase"/>
</dbReference>
<evidence type="ECO:0000256" key="12">
    <source>
        <dbReference type="ARBA" id="ARBA00049360"/>
    </source>
</evidence>
<dbReference type="SFLD" id="SFLDF00027">
    <property type="entry name" value="p-type_atpase"/>
    <property type="match status" value="1"/>
</dbReference>
<feature type="region of interest" description="Disordered" evidence="14">
    <location>
        <begin position="1"/>
        <end position="30"/>
    </location>
</feature>